<dbReference type="EMBL" id="MRCU01000009">
    <property type="protein sequence ID" value="RKK11309.1"/>
    <property type="molecule type" value="Genomic_DNA"/>
</dbReference>
<dbReference type="Proteomes" id="UP000270866">
    <property type="component" value="Chromosome 11"/>
</dbReference>
<gene>
    <name evidence="1" type="ORF">BFJ65_g13192</name>
</gene>
<comment type="caution">
    <text evidence="1">The sequence shown here is derived from an EMBL/GenBank/DDBJ whole genome shotgun (WGS) entry which is preliminary data.</text>
</comment>
<evidence type="ECO:0000313" key="2">
    <source>
        <dbReference type="Proteomes" id="UP000270866"/>
    </source>
</evidence>
<reference evidence="1 2" key="1">
    <citation type="journal article" date="2018" name="Sci. Rep.">
        <title>Characterisation of pathogen-specific regions and novel effector candidates in Fusarium oxysporum f. sp. cepae.</title>
        <authorList>
            <person name="Armitage A.D."/>
            <person name="Taylor A."/>
            <person name="Sobczyk M.K."/>
            <person name="Baxter L."/>
            <person name="Greenfield B.P."/>
            <person name="Bates H.J."/>
            <person name="Wilson F."/>
            <person name="Jackson A.C."/>
            <person name="Ott S."/>
            <person name="Harrison R.J."/>
            <person name="Clarkson J.P."/>
        </authorList>
    </citation>
    <scope>NUCLEOTIDE SEQUENCE [LARGE SCALE GENOMIC DNA]</scope>
    <source>
        <strain evidence="1 2">FoC_Fus2</strain>
    </source>
</reference>
<dbReference type="Gene3D" id="1.25.40.20">
    <property type="entry name" value="Ankyrin repeat-containing domain"/>
    <property type="match status" value="1"/>
</dbReference>
<name>A0A3L6N1G1_FUSOX</name>
<dbReference type="InterPro" id="IPR036770">
    <property type="entry name" value="Ankyrin_rpt-contain_sf"/>
</dbReference>
<dbReference type="SUPFAM" id="SSF48403">
    <property type="entry name" value="Ankyrin repeat"/>
    <property type="match status" value="1"/>
</dbReference>
<sequence>MPSTLPEAESPYRNFVRGSNEYHNGKEPPYTPITMVDRNGSVLCETDQFDLLGAIIYRDDVTTLEQHLDIALWVIEEIEELPLYYSFFYIAVSHGSLGALKTLLSYYVIVIEPNQIITFRKRGFSLLNEAARRAYLEIVEFLLDNQPPYVDIHERDYTGCTAIAAASDLYSTRYTEAFNWQPSVAKSEAVMNLLLD</sequence>
<proteinExistence type="predicted"/>
<protein>
    <submittedName>
        <fullName evidence="1">Uncharacterized protein</fullName>
    </submittedName>
</protein>
<evidence type="ECO:0000313" key="1">
    <source>
        <dbReference type="EMBL" id="RKK11309.1"/>
    </source>
</evidence>
<accession>A0A3L6N1G1</accession>
<organism evidence="1 2">
    <name type="scientific">Fusarium oxysporum f. sp. cepae</name>
    <dbReference type="NCBI Taxonomy" id="396571"/>
    <lineage>
        <taxon>Eukaryota</taxon>
        <taxon>Fungi</taxon>
        <taxon>Dikarya</taxon>
        <taxon>Ascomycota</taxon>
        <taxon>Pezizomycotina</taxon>
        <taxon>Sordariomycetes</taxon>
        <taxon>Hypocreomycetidae</taxon>
        <taxon>Hypocreales</taxon>
        <taxon>Nectriaceae</taxon>
        <taxon>Fusarium</taxon>
        <taxon>Fusarium oxysporum species complex</taxon>
    </lineage>
</organism>
<dbReference type="AlphaFoldDB" id="A0A3L6N1G1"/>